<dbReference type="GO" id="GO:0016042">
    <property type="term" value="P:lipid catabolic process"/>
    <property type="evidence" value="ECO:0007669"/>
    <property type="project" value="InterPro"/>
</dbReference>
<evidence type="ECO:0000313" key="3">
    <source>
        <dbReference type="Proteomes" id="UP000274661"/>
    </source>
</evidence>
<keyword evidence="3" id="KW-1185">Reference proteome</keyword>
<gene>
    <name evidence="2" type="ORF">HMF7854_08640</name>
</gene>
<dbReference type="PIRSF" id="PIRSF029171">
    <property type="entry name" value="Esterase_LipA"/>
    <property type="match status" value="1"/>
</dbReference>
<sequence length="373" mass="39639">MPPVRLAILALFLVFGSAAAAQRPGQLIASEPVSAAPAGMRAWRLRYWTRDGEGRPAAASAMLVAPTGAARAPRPLLAWTHGTWGVVSRCAPSLSPNFWIVTAGLDAVRRGYVVVAPDYPGLNGPGVHPFLSGTDTARSVLDSVRAAIAVPAAGAGRRFAVWGESQGGHAALWTAQEVRSYAPELTLLGAAAAAPPTDLVANLRETRNKAVRTFFLAYIGYSWSHRYGAPLATFGSRQDQVILSRLARNNCIELNSRPRLGTILGIGVLQRRWSRLDLGTVEPWAGLARTNSPALRSPGVPLLIAQNADDDLVAPAVTRRFARAQCRAGSAVKWIDIAGKGHATSAKDSSAATLAWLDRRFAGQPTETSCGRF</sequence>
<dbReference type="AlphaFoldDB" id="A0A3R9YMJ1"/>
<organism evidence="2 3">
    <name type="scientific">Sphingomonas ginkgonis</name>
    <dbReference type="NCBI Taxonomy" id="2315330"/>
    <lineage>
        <taxon>Bacteria</taxon>
        <taxon>Pseudomonadati</taxon>
        <taxon>Pseudomonadota</taxon>
        <taxon>Alphaproteobacteria</taxon>
        <taxon>Sphingomonadales</taxon>
        <taxon>Sphingomonadaceae</taxon>
        <taxon>Sphingomonas</taxon>
    </lineage>
</organism>
<feature type="signal peptide" evidence="1">
    <location>
        <begin position="1"/>
        <end position="20"/>
    </location>
</feature>
<protein>
    <submittedName>
        <fullName evidence="2">Lipase</fullName>
    </submittedName>
</protein>
<dbReference type="RefSeq" id="WP_126718733.1">
    <property type="nucleotide sequence ID" value="NZ_RWJF01000001.1"/>
</dbReference>
<dbReference type="Proteomes" id="UP000274661">
    <property type="component" value="Unassembled WGS sequence"/>
</dbReference>
<evidence type="ECO:0000256" key="1">
    <source>
        <dbReference type="SAM" id="SignalP"/>
    </source>
</evidence>
<dbReference type="OrthoDB" id="9955at2"/>
<dbReference type="GO" id="GO:0004806">
    <property type="term" value="F:triacylglycerol lipase activity"/>
    <property type="evidence" value="ECO:0007669"/>
    <property type="project" value="InterPro"/>
</dbReference>
<evidence type="ECO:0000313" key="2">
    <source>
        <dbReference type="EMBL" id="RST30900.1"/>
    </source>
</evidence>
<dbReference type="Pfam" id="PF03583">
    <property type="entry name" value="LIP"/>
    <property type="match status" value="2"/>
</dbReference>
<dbReference type="PANTHER" id="PTHR34853:SF1">
    <property type="entry name" value="LIPASE 5"/>
    <property type="match status" value="1"/>
</dbReference>
<name>A0A3R9YMJ1_9SPHN</name>
<dbReference type="PANTHER" id="PTHR34853">
    <property type="match status" value="1"/>
</dbReference>
<reference evidence="2 3" key="1">
    <citation type="submission" date="2018-12" db="EMBL/GenBank/DDBJ databases">
        <title>Sphingomonas sp. HMF7854 Genome sequencing and assembly.</title>
        <authorList>
            <person name="Cha I."/>
            <person name="Kang H."/>
            <person name="Kim H."/>
            <person name="Kang J."/>
            <person name="Joh K."/>
        </authorList>
    </citation>
    <scope>NUCLEOTIDE SEQUENCE [LARGE SCALE GENOMIC DNA]</scope>
    <source>
        <strain evidence="2 3">HMF7854</strain>
    </source>
</reference>
<dbReference type="Gene3D" id="3.40.50.1820">
    <property type="entry name" value="alpha/beta hydrolase"/>
    <property type="match status" value="2"/>
</dbReference>
<keyword evidence="1" id="KW-0732">Signal</keyword>
<dbReference type="SUPFAM" id="SSF53474">
    <property type="entry name" value="alpha/beta-Hydrolases"/>
    <property type="match status" value="1"/>
</dbReference>
<dbReference type="InterPro" id="IPR029058">
    <property type="entry name" value="AB_hydrolase_fold"/>
</dbReference>
<dbReference type="InterPro" id="IPR005152">
    <property type="entry name" value="Lipase_secreted"/>
</dbReference>
<comment type="caution">
    <text evidence="2">The sequence shown here is derived from an EMBL/GenBank/DDBJ whole genome shotgun (WGS) entry which is preliminary data.</text>
</comment>
<feature type="chain" id="PRO_5018593759" evidence="1">
    <location>
        <begin position="21"/>
        <end position="373"/>
    </location>
</feature>
<dbReference type="EMBL" id="RWJF01000001">
    <property type="protein sequence ID" value="RST30900.1"/>
    <property type="molecule type" value="Genomic_DNA"/>
</dbReference>
<proteinExistence type="predicted"/>
<accession>A0A3R9YMJ1</accession>